<evidence type="ECO:0000313" key="2">
    <source>
        <dbReference type="EMBL" id="THU81804.1"/>
    </source>
</evidence>
<dbReference type="Proteomes" id="UP000297245">
    <property type="component" value="Unassembled WGS sequence"/>
</dbReference>
<organism evidence="2 3">
    <name type="scientific">Dendrothele bispora (strain CBS 962.96)</name>
    <dbReference type="NCBI Taxonomy" id="1314807"/>
    <lineage>
        <taxon>Eukaryota</taxon>
        <taxon>Fungi</taxon>
        <taxon>Dikarya</taxon>
        <taxon>Basidiomycota</taxon>
        <taxon>Agaricomycotina</taxon>
        <taxon>Agaricomycetes</taxon>
        <taxon>Agaricomycetidae</taxon>
        <taxon>Agaricales</taxon>
        <taxon>Agaricales incertae sedis</taxon>
        <taxon>Dendrothele</taxon>
    </lineage>
</organism>
<keyword evidence="3" id="KW-1185">Reference proteome</keyword>
<keyword evidence="1" id="KW-0472">Membrane</keyword>
<sequence length="51" mass="5491">GFPLFGPRMYGLGFGVGNSILAAVAIGIWVPAPMLFWKYGKSIRGASKYAR</sequence>
<keyword evidence="1" id="KW-0812">Transmembrane</keyword>
<accession>A0A4S8L0C4</accession>
<proteinExistence type="predicted"/>
<dbReference type="AlphaFoldDB" id="A0A4S8L0C4"/>
<gene>
    <name evidence="2" type="ORF">K435DRAFT_591218</name>
</gene>
<protein>
    <submittedName>
        <fullName evidence="2">Uncharacterized protein</fullName>
    </submittedName>
</protein>
<evidence type="ECO:0000256" key="1">
    <source>
        <dbReference type="SAM" id="Phobius"/>
    </source>
</evidence>
<feature type="transmembrane region" description="Helical" evidence="1">
    <location>
        <begin position="12"/>
        <end position="37"/>
    </location>
</feature>
<dbReference type="OrthoDB" id="6770063at2759"/>
<dbReference type="EMBL" id="ML179778">
    <property type="protein sequence ID" value="THU81804.1"/>
    <property type="molecule type" value="Genomic_DNA"/>
</dbReference>
<feature type="non-terminal residue" evidence="2">
    <location>
        <position position="51"/>
    </location>
</feature>
<reference evidence="2 3" key="1">
    <citation type="journal article" date="2019" name="Nat. Ecol. Evol.">
        <title>Megaphylogeny resolves global patterns of mushroom evolution.</title>
        <authorList>
            <person name="Varga T."/>
            <person name="Krizsan K."/>
            <person name="Foldi C."/>
            <person name="Dima B."/>
            <person name="Sanchez-Garcia M."/>
            <person name="Sanchez-Ramirez S."/>
            <person name="Szollosi G.J."/>
            <person name="Szarkandi J.G."/>
            <person name="Papp V."/>
            <person name="Albert L."/>
            <person name="Andreopoulos W."/>
            <person name="Angelini C."/>
            <person name="Antonin V."/>
            <person name="Barry K.W."/>
            <person name="Bougher N.L."/>
            <person name="Buchanan P."/>
            <person name="Buyck B."/>
            <person name="Bense V."/>
            <person name="Catcheside P."/>
            <person name="Chovatia M."/>
            <person name="Cooper J."/>
            <person name="Damon W."/>
            <person name="Desjardin D."/>
            <person name="Finy P."/>
            <person name="Geml J."/>
            <person name="Haridas S."/>
            <person name="Hughes K."/>
            <person name="Justo A."/>
            <person name="Karasinski D."/>
            <person name="Kautmanova I."/>
            <person name="Kiss B."/>
            <person name="Kocsube S."/>
            <person name="Kotiranta H."/>
            <person name="LaButti K.M."/>
            <person name="Lechner B.E."/>
            <person name="Liimatainen K."/>
            <person name="Lipzen A."/>
            <person name="Lukacs Z."/>
            <person name="Mihaltcheva S."/>
            <person name="Morgado L.N."/>
            <person name="Niskanen T."/>
            <person name="Noordeloos M.E."/>
            <person name="Ohm R.A."/>
            <person name="Ortiz-Santana B."/>
            <person name="Ovrebo C."/>
            <person name="Racz N."/>
            <person name="Riley R."/>
            <person name="Savchenko A."/>
            <person name="Shiryaev A."/>
            <person name="Soop K."/>
            <person name="Spirin V."/>
            <person name="Szebenyi C."/>
            <person name="Tomsovsky M."/>
            <person name="Tulloss R.E."/>
            <person name="Uehling J."/>
            <person name="Grigoriev I.V."/>
            <person name="Vagvolgyi C."/>
            <person name="Papp T."/>
            <person name="Martin F.M."/>
            <person name="Miettinen O."/>
            <person name="Hibbett D.S."/>
            <person name="Nagy L.G."/>
        </authorList>
    </citation>
    <scope>NUCLEOTIDE SEQUENCE [LARGE SCALE GENOMIC DNA]</scope>
    <source>
        <strain evidence="2 3">CBS 962.96</strain>
    </source>
</reference>
<evidence type="ECO:0000313" key="3">
    <source>
        <dbReference type="Proteomes" id="UP000297245"/>
    </source>
</evidence>
<feature type="non-terminal residue" evidence="2">
    <location>
        <position position="1"/>
    </location>
</feature>
<keyword evidence="1" id="KW-1133">Transmembrane helix</keyword>
<name>A0A4S8L0C4_DENBC</name>